<gene>
    <name evidence="4" type="ORF">ACGU38_10775</name>
</gene>
<evidence type="ECO:0000313" key="5">
    <source>
        <dbReference type="Proteomes" id="UP001605990"/>
    </source>
</evidence>
<dbReference type="Proteomes" id="UP001605990">
    <property type="component" value="Unassembled WGS sequence"/>
</dbReference>
<organism evidence="4 5">
    <name type="scientific">Streptomyces rochei</name>
    <name type="common">Streptomyces parvullus</name>
    <dbReference type="NCBI Taxonomy" id="1928"/>
    <lineage>
        <taxon>Bacteria</taxon>
        <taxon>Bacillati</taxon>
        <taxon>Actinomycetota</taxon>
        <taxon>Actinomycetes</taxon>
        <taxon>Kitasatosporales</taxon>
        <taxon>Streptomycetaceae</taxon>
        <taxon>Streptomyces</taxon>
        <taxon>Streptomyces rochei group</taxon>
    </lineage>
</organism>
<evidence type="ECO:0000259" key="3">
    <source>
        <dbReference type="Pfam" id="PF02342"/>
    </source>
</evidence>
<accession>A0ABW7E1A8</accession>
<sequence length="191" mass="20089">PTGEGDADVSVLLLDANGKVRSDGDFYFYNHPVADDGSVQLLGKTPTADGSEDRISFDLTAVPSGIDRIVVAASRYGEARFGELDDVRITLADAAGEGLLRFAVDNVDSVTAVIFGELYRRGEGWKFRAVGQGYETGLAGLATDFGVDIEDDAAGQSEATLDGTEADEQADATALAPTETLAEKPDRQAPL</sequence>
<comment type="similarity">
    <text evidence="1">Belongs to the CAPAB/TerDEXZ family.</text>
</comment>
<feature type="non-terminal residue" evidence="4">
    <location>
        <position position="1"/>
    </location>
</feature>
<protein>
    <submittedName>
        <fullName evidence="4">TerD family protein</fullName>
    </submittedName>
</protein>
<dbReference type="Pfam" id="PF02342">
    <property type="entry name" value="TerD"/>
    <property type="match status" value="1"/>
</dbReference>
<dbReference type="EMBL" id="JBIENY010000177">
    <property type="protein sequence ID" value="MFG6295839.1"/>
    <property type="molecule type" value="Genomic_DNA"/>
</dbReference>
<feature type="domain" description="TerD" evidence="3">
    <location>
        <begin position="4"/>
        <end position="145"/>
    </location>
</feature>
<proteinExistence type="inferred from homology"/>
<feature type="compositionally biased region" description="Low complexity" evidence="2">
    <location>
        <begin position="171"/>
        <end position="180"/>
    </location>
</feature>
<name>A0ABW7E1A8_STRRO</name>
<feature type="compositionally biased region" description="Basic and acidic residues" evidence="2">
    <location>
        <begin position="181"/>
        <end position="191"/>
    </location>
</feature>
<feature type="non-terminal residue" evidence="4">
    <location>
        <position position="191"/>
    </location>
</feature>
<dbReference type="PANTHER" id="PTHR32097">
    <property type="entry name" value="CAMP-BINDING PROTEIN 1-RELATED"/>
    <property type="match status" value="1"/>
</dbReference>
<dbReference type="CDD" id="cd06974">
    <property type="entry name" value="TerD_like"/>
    <property type="match status" value="1"/>
</dbReference>
<dbReference type="RefSeq" id="WP_394393568.1">
    <property type="nucleotide sequence ID" value="NZ_JBIENY010000177.1"/>
</dbReference>
<feature type="region of interest" description="Disordered" evidence="2">
    <location>
        <begin position="152"/>
        <end position="191"/>
    </location>
</feature>
<comment type="caution">
    <text evidence="4">The sequence shown here is derived from an EMBL/GenBank/DDBJ whole genome shotgun (WGS) entry which is preliminary data.</text>
</comment>
<dbReference type="Gene3D" id="2.60.60.30">
    <property type="entry name" value="sav2460 like domains"/>
    <property type="match status" value="1"/>
</dbReference>
<dbReference type="PANTHER" id="PTHR32097:SF4">
    <property type="entry name" value="GENERAL STRESS PROTEIN 16U"/>
    <property type="match status" value="1"/>
</dbReference>
<dbReference type="InterPro" id="IPR003325">
    <property type="entry name" value="TerD"/>
</dbReference>
<keyword evidence="5" id="KW-1185">Reference proteome</keyword>
<evidence type="ECO:0000256" key="1">
    <source>
        <dbReference type="ARBA" id="ARBA00008775"/>
    </source>
</evidence>
<evidence type="ECO:0000256" key="2">
    <source>
        <dbReference type="SAM" id="MobiDB-lite"/>
    </source>
</evidence>
<dbReference type="InterPro" id="IPR051324">
    <property type="entry name" value="Stress/Tellurium_Resist"/>
</dbReference>
<reference evidence="4 5" key="1">
    <citation type="submission" date="2024-10" db="EMBL/GenBank/DDBJ databases">
        <title>Draft genome assembly of a novel steroid transforming actinomycete isolated from African clawed frog Xenopus laevis.</title>
        <authorList>
            <person name="Bragin E."/>
            <person name="Kollerov V."/>
            <person name="Donova M.V."/>
        </authorList>
    </citation>
    <scope>NUCLEOTIDE SEQUENCE [LARGE SCALE GENOMIC DNA]</scope>
    <source>
        <strain evidence="4 5">MTOC-St3</strain>
    </source>
</reference>
<evidence type="ECO:0000313" key="4">
    <source>
        <dbReference type="EMBL" id="MFG6295839.1"/>
    </source>
</evidence>